<evidence type="ECO:0008006" key="3">
    <source>
        <dbReference type="Google" id="ProtNLM"/>
    </source>
</evidence>
<dbReference type="Pfam" id="PF11155">
    <property type="entry name" value="DUF2935"/>
    <property type="match status" value="2"/>
</dbReference>
<dbReference type="EMBL" id="CP003108">
    <property type="protein sequence ID" value="AET69569.1"/>
    <property type="molecule type" value="Genomic_DNA"/>
</dbReference>
<dbReference type="Gene3D" id="1.20.1260.120">
    <property type="entry name" value="Protein of unknown function DUF2935"/>
    <property type="match status" value="1"/>
</dbReference>
<reference evidence="2" key="1">
    <citation type="submission" date="2011-11" db="EMBL/GenBank/DDBJ databases">
        <title>Complete sequence of Desulfosporosinus orientis DSM 765.</title>
        <authorList>
            <person name="Lucas S."/>
            <person name="Han J."/>
            <person name="Lapidus A."/>
            <person name="Cheng J.-F."/>
            <person name="Goodwin L."/>
            <person name="Pitluck S."/>
            <person name="Peters L."/>
            <person name="Ovchinnikova G."/>
            <person name="Teshima H."/>
            <person name="Detter J.C."/>
            <person name="Han C."/>
            <person name="Tapia R."/>
            <person name="Land M."/>
            <person name="Hauser L."/>
            <person name="Kyrpides N."/>
            <person name="Ivanova N."/>
            <person name="Pagani I."/>
            <person name="Pester M."/>
            <person name="Spring S."/>
            <person name="Ollivier B."/>
            <person name="Rattei T."/>
            <person name="Klenk H.-P."/>
            <person name="Wagner M."/>
            <person name="Loy A."/>
            <person name="Woyke T."/>
        </authorList>
    </citation>
    <scope>NUCLEOTIDE SEQUENCE [LARGE SCALE GENOMIC DNA]</scope>
    <source>
        <strain evidence="2">ATCC 19365 / DSM 765 / NCIMB 8382 / VKM B-1628</strain>
    </source>
</reference>
<dbReference type="HOGENOM" id="CLU_073785_1_0_9"/>
<dbReference type="STRING" id="768706.Desor_4132"/>
<dbReference type="KEGG" id="dor:Desor_4132"/>
<dbReference type="RefSeq" id="WP_014186376.1">
    <property type="nucleotide sequence ID" value="NC_016584.1"/>
</dbReference>
<dbReference type="AlphaFoldDB" id="G7WH61"/>
<name>G7WH61_DESOD</name>
<reference evidence="1 2" key="2">
    <citation type="journal article" date="2012" name="J. Bacteriol.">
        <title>Complete genome sequences of Desulfosporosinus orientis DSM765T, Desulfosporosinus youngiae DSM17734T, Desulfosporosinus meridiei DSM13257T, and Desulfosporosinus acidiphilus DSM22704T.</title>
        <authorList>
            <person name="Pester M."/>
            <person name="Brambilla E."/>
            <person name="Alazard D."/>
            <person name="Rattei T."/>
            <person name="Weinmaier T."/>
            <person name="Han J."/>
            <person name="Lucas S."/>
            <person name="Lapidus A."/>
            <person name="Cheng J.F."/>
            <person name="Goodwin L."/>
            <person name="Pitluck S."/>
            <person name="Peters L."/>
            <person name="Ovchinnikova G."/>
            <person name="Teshima H."/>
            <person name="Detter J.C."/>
            <person name="Han C.S."/>
            <person name="Tapia R."/>
            <person name="Land M.L."/>
            <person name="Hauser L."/>
            <person name="Kyrpides N.C."/>
            <person name="Ivanova N.N."/>
            <person name="Pagani I."/>
            <person name="Huntmann M."/>
            <person name="Wei C.L."/>
            <person name="Davenport K.W."/>
            <person name="Daligault H."/>
            <person name="Chain P.S."/>
            <person name="Chen A."/>
            <person name="Mavromatis K."/>
            <person name="Markowitz V."/>
            <person name="Szeto E."/>
            <person name="Mikhailova N."/>
            <person name="Pati A."/>
            <person name="Wagner M."/>
            <person name="Woyke T."/>
            <person name="Ollivier B."/>
            <person name="Klenk H.P."/>
            <person name="Spring S."/>
            <person name="Loy A."/>
        </authorList>
    </citation>
    <scope>NUCLEOTIDE SEQUENCE [LARGE SCALE GENOMIC DNA]</scope>
    <source>
        <strain evidence="2">ATCC 19365 / DSM 765 / NCIMB 8382 / VKM B-1628</strain>
    </source>
</reference>
<accession>G7WH61</accession>
<protein>
    <recommendedName>
        <fullName evidence="3">DUF2935 domain-containing protein</fullName>
    </recommendedName>
</protein>
<keyword evidence="2" id="KW-1185">Reference proteome</keyword>
<dbReference type="InterPro" id="IPR021328">
    <property type="entry name" value="CotB-like"/>
</dbReference>
<evidence type="ECO:0000313" key="1">
    <source>
        <dbReference type="EMBL" id="AET69569.1"/>
    </source>
</evidence>
<sequence length="270" mass="31588">MTVRSSKDALYEHRFWLQVLGDHARFIIKALVPSESEEVSRTYYLIQEFDRLLIYVRQDLSREELNSLHQPICQLVQQLKEFKFHLIQRHLEGQIGLNLQPTFVSHMVNELEEYQKILDFLTKWEAPPLFHPTHYHLLWLLDAAGHADAITTSLDSVEKPLRAKSQRFNIDFDYLYLNSHEMAGFTRALQYFPSLAGFNSKAATQILLFEDFLLELQEKLLSKTVLGNLYPLLLDHMLREECYYLIKLSSVSDVTCPTCDPGKPRIMEKI</sequence>
<evidence type="ECO:0000313" key="2">
    <source>
        <dbReference type="Proteomes" id="UP000006346"/>
    </source>
</evidence>
<dbReference type="eggNOG" id="ENOG502Z7YK">
    <property type="taxonomic scope" value="Bacteria"/>
</dbReference>
<dbReference type="PATRIC" id="fig|768706.3.peg.4185"/>
<dbReference type="Proteomes" id="UP000006346">
    <property type="component" value="Chromosome"/>
</dbReference>
<dbReference type="SUPFAM" id="SSF158430">
    <property type="entry name" value="Bacillus cereus metalloprotein-like"/>
    <property type="match status" value="2"/>
</dbReference>
<dbReference type="OrthoDB" id="1633927at2"/>
<organism evidence="1 2">
    <name type="scientific">Desulfosporosinus orientis (strain ATCC 19365 / DSM 765 / NCIMB 8382 / VKM B-1628 / Singapore I)</name>
    <name type="common">Desulfotomaculum orientis</name>
    <dbReference type="NCBI Taxonomy" id="768706"/>
    <lineage>
        <taxon>Bacteria</taxon>
        <taxon>Bacillati</taxon>
        <taxon>Bacillota</taxon>
        <taxon>Clostridia</taxon>
        <taxon>Eubacteriales</taxon>
        <taxon>Desulfitobacteriaceae</taxon>
        <taxon>Desulfosporosinus</taxon>
    </lineage>
</organism>
<gene>
    <name evidence="1" type="ordered locus">Desor_4132</name>
</gene>
<proteinExistence type="predicted"/>